<evidence type="ECO:0000256" key="12">
    <source>
        <dbReference type="SAM" id="MobiDB-lite"/>
    </source>
</evidence>
<gene>
    <name evidence="15" type="ORF">SASPL_151593</name>
</gene>
<comment type="subcellular location">
    <subcellularLocation>
        <location evidence="1">Secreted</location>
        <location evidence="1">Cell wall</location>
    </subcellularLocation>
</comment>
<dbReference type="Pfam" id="PF04043">
    <property type="entry name" value="PMEI"/>
    <property type="match status" value="1"/>
</dbReference>
<dbReference type="Pfam" id="PF01095">
    <property type="entry name" value="Pectinesterase"/>
    <property type="match status" value="1"/>
</dbReference>
<evidence type="ECO:0000256" key="6">
    <source>
        <dbReference type="ARBA" id="ARBA00022512"/>
    </source>
</evidence>
<sequence>MVQQILDSSASSSNRTAASKTCLDLLRYADHRTNLAATDALPHGRNKDARAWLSAALVYQYDCWSTLKYANDTSLVDKTMAFFHSSVIPSGSDSLSMVLNYDVFGDKTGLWGPARTERDGFWEPAPAPGGPGPAGGVPRDLKADVAVCKKGCEYESVQKAVDAAPDNAGPGSRFVIWIKAGVYEETVRVPLEKRNVVFMGDGIGKTVISGSLNVGKQGISTYNSATVAVVGDGFMATGLTIQNTAGPDAHQAVAFRSGSDLSVVENCEFLGNQDTLYAHSLRQYYKSCRIQGNVDFIFGNSASFFQDCLILVAPRQLNPEKGENNAVTAHGRIDPAQSTGFVFQDCVINGTDAYMALYHSKPKVHKNYLGRPWKEYSRTVFIHCTLEALIMPDGFLPWSGDFALKTLYYGEFENRGPGSDTAKRVSWSSQIPAEHAGKRICLSIPKLSLVGLKTKSNIGNTPRSLEHKNLLDSTISSPNMAFHGHHSLYLFLLIALASITNHAEARRLLESLVPKPEIPSIPKPELTPLPKPELPSLPKLEIPTLPKPEVPTMPKSEVPTLPKPEVPTLPKPEIPTLPKPELPTLPKFEFPTLPKPELPSLPTLPKPTLEKAESPKPTLPEIPKPQMQELPKPAVPELPKLPELPTLPKPELPTVPKPEVPTLPKPELPALPKPEMPKLPELPKIPA</sequence>
<feature type="domain" description="Pectinesterase catalytic" evidence="13">
    <location>
        <begin position="144"/>
        <end position="430"/>
    </location>
</feature>
<evidence type="ECO:0000256" key="7">
    <source>
        <dbReference type="ARBA" id="ARBA00022525"/>
    </source>
</evidence>
<evidence type="ECO:0000256" key="5">
    <source>
        <dbReference type="ARBA" id="ARBA00013229"/>
    </source>
</evidence>
<dbReference type="SUPFAM" id="SSF101148">
    <property type="entry name" value="Plant invertase/pectin methylesterase inhibitor"/>
    <property type="match status" value="1"/>
</dbReference>
<comment type="similarity">
    <text evidence="3">In the N-terminal section; belongs to the PMEI family.</text>
</comment>
<evidence type="ECO:0000259" key="13">
    <source>
        <dbReference type="Pfam" id="PF01095"/>
    </source>
</evidence>
<dbReference type="GO" id="GO:0030599">
    <property type="term" value="F:pectinesterase activity"/>
    <property type="evidence" value="ECO:0007669"/>
    <property type="project" value="UniProtKB-EC"/>
</dbReference>
<feature type="compositionally biased region" description="Pro residues" evidence="12">
    <location>
        <begin position="645"/>
        <end position="674"/>
    </location>
</feature>
<feature type="compositionally biased region" description="Pro residues" evidence="12">
    <location>
        <begin position="593"/>
        <end position="605"/>
    </location>
</feature>
<evidence type="ECO:0000256" key="2">
    <source>
        <dbReference type="ARBA" id="ARBA00005184"/>
    </source>
</evidence>
<feature type="domain" description="Pectinesterase inhibitor" evidence="14">
    <location>
        <begin position="2"/>
        <end position="80"/>
    </location>
</feature>
<dbReference type="Proteomes" id="UP000298416">
    <property type="component" value="Unassembled WGS sequence"/>
</dbReference>
<dbReference type="PANTHER" id="PTHR31707">
    <property type="entry name" value="PECTINESTERASE"/>
    <property type="match status" value="1"/>
</dbReference>
<organism evidence="15">
    <name type="scientific">Salvia splendens</name>
    <name type="common">Scarlet sage</name>
    <dbReference type="NCBI Taxonomy" id="180675"/>
    <lineage>
        <taxon>Eukaryota</taxon>
        <taxon>Viridiplantae</taxon>
        <taxon>Streptophyta</taxon>
        <taxon>Embryophyta</taxon>
        <taxon>Tracheophyta</taxon>
        <taxon>Spermatophyta</taxon>
        <taxon>Magnoliopsida</taxon>
        <taxon>eudicotyledons</taxon>
        <taxon>Gunneridae</taxon>
        <taxon>Pentapetalae</taxon>
        <taxon>asterids</taxon>
        <taxon>lamiids</taxon>
        <taxon>Lamiales</taxon>
        <taxon>Lamiaceae</taxon>
        <taxon>Nepetoideae</taxon>
        <taxon>Mentheae</taxon>
        <taxon>Salviinae</taxon>
        <taxon>Salvia</taxon>
        <taxon>Salvia subgen. Calosphace</taxon>
        <taxon>core Calosphace</taxon>
    </lineage>
</organism>
<keyword evidence="6" id="KW-0134">Cell wall</keyword>
<dbReference type="InterPro" id="IPR035513">
    <property type="entry name" value="Invertase/methylesterase_inhib"/>
</dbReference>
<comment type="caution">
    <text evidence="15">The sequence shown here is derived from an EMBL/GenBank/DDBJ whole genome shotgun (WGS) entry which is preliminary data.</text>
</comment>
<comment type="catalytic activity">
    <reaction evidence="11">
        <text>[(1-&gt;4)-alpha-D-galacturonosyl methyl ester](n) + n H2O = [(1-&gt;4)-alpha-D-galacturonosyl](n) + n methanol + n H(+)</text>
        <dbReference type="Rhea" id="RHEA:22380"/>
        <dbReference type="Rhea" id="RHEA-COMP:14570"/>
        <dbReference type="Rhea" id="RHEA-COMP:14573"/>
        <dbReference type="ChEBI" id="CHEBI:15377"/>
        <dbReference type="ChEBI" id="CHEBI:15378"/>
        <dbReference type="ChEBI" id="CHEBI:17790"/>
        <dbReference type="ChEBI" id="CHEBI:140522"/>
        <dbReference type="ChEBI" id="CHEBI:140523"/>
        <dbReference type="EC" id="3.1.1.11"/>
    </reaction>
</comment>
<comment type="pathway">
    <text evidence="2">Glycan metabolism; pectin degradation; 2-dehydro-3-deoxy-D-gluconate from pectin: step 1/5.</text>
</comment>
<keyword evidence="10" id="KW-0961">Cell wall biogenesis/degradation</keyword>
<protein>
    <recommendedName>
        <fullName evidence="5">pectinesterase</fullName>
        <ecNumber evidence="5">3.1.1.11</ecNumber>
    </recommendedName>
</protein>
<evidence type="ECO:0000256" key="11">
    <source>
        <dbReference type="ARBA" id="ARBA00047928"/>
    </source>
</evidence>
<evidence type="ECO:0000256" key="4">
    <source>
        <dbReference type="ARBA" id="ARBA00007786"/>
    </source>
</evidence>
<feature type="compositionally biased region" description="Pro residues" evidence="12">
    <location>
        <begin position="516"/>
        <end position="535"/>
    </location>
</feature>
<name>A0A8X8W8W9_SALSN</name>
<feature type="compositionally biased region" description="Pro residues" evidence="12">
    <location>
        <begin position="561"/>
        <end position="583"/>
    </location>
</feature>
<dbReference type="FunFam" id="2.160.20.10:FF:000029">
    <property type="entry name" value="Pectinesterase 4"/>
    <property type="match status" value="1"/>
</dbReference>
<dbReference type="PRINTS" id="PR01217">
    <property type="entry name" value="PRICHEXTENSN"/>
</dbReference>
<dbReference type="AlphaFoldDB" id="A0A8X8W8W9"/>
<reference evidence="15" key="2">
    <citation type="submission" date="2020-08" db="EMBL/GenBank/DDBJ databases">
        <title>Plant Genome Project.</title>
        <authorList>
            <person name="Zhang R.-G."/>
        </authorList>
    </citation>
    <scope>NUCLEOTIDE SEQUENCE</scope>
    <source>
        <strain evidence="15">Huo1</strain>
        <tissue evidence="15">Leaf</tissue>
    </source>
</reference>
<dbReference type="Gene3D" id="2.160.20.10">
    <property type="entry name" value="Single-stranded right-handed beta-helix, Pectin lyase-like"/>
    <property type="match status" value="1"/>
</dbReference>
<dbReference type="EMBL" id="PNBA02000020">
    <property type="protein sequence ID" value="KAG6390111.1"/>
    <property type="molecule type" value="Genomic_DNA"/>
</dbReference>
<dbReference type="InterPro" id="IPR012334">
    <property type="entry name" value="Pectin_lyas_fold"/>
</dbReference>
<dbReference type="GO" id="GO:0004857">
    <property type="term" value="F:enzyme inhibitor activity"/>
    <property type="evidence" value="ECO:0007669"/>
    <property type="project" value="InterPro"/>
</dbReference>
<feature type="region of interest" description="Disordered" evidence="12">
    <location>
        <begin position="516"/>
        <end position="687"/>
    </location>
</feature>
<evidence type="ECO:0000259" key="14">
    <source>
        <dbReference type="Pfam" id="PF04043"/>
    </source>
</evidence>
<proteinExistence type="inferred from homology"/>
<dbReference type="SUPFAM" id="SSF51126">
    <property type="entry name" value="Pectin lyase-like"/>
    <property type="match status" value="1"/>
</dbReference>
<keyword evidence="8" id="KW-0378">Hydrolase</keyword>
<evidence type="ECO:0000256" key="3">
    <source>
        <dbReference type="ARBA" id="ARBA00006027"/>
    </source>
</evidence>
<dbReference type="InterPro" id="IPR006501">
    <property type="entry name" value="Pectinesterase_inhib_dom"/>
</dbReference>
<dbReference type="Gene3D" id="1.20.140.40">
    <property type="entry name" value="Invertase/pectin methylesterase inhibitor family protein"/>
    <property type="match status" value="1"/>
</dbReference>
<keyword evidence="16" id="KW-1185">Reference proteome</keyword>
<dbReference type="EC" id="3.1.1.11" evidence="5"/>
<dbReference type="InterPro" id="IPR011050">
    <property type="entry name" value="Pectin_lyase_fold/virulence"/>
</dbReference>
<keyword evidence="9" id="KW-0063">Aspartyl esterase</keyword>
<comment type="similarity">
    <text evidence="4">In the C-terminal section; belongs to the pectinesterase family.</text>
</comment>
<dbReference type="GO" id="GO:0042545">
    <property type="term" value="P:cell wall modification"/>
    <property type="evidence" value="ECO:0007669"/>
    <property type="project" value="InterPro"/>
</dbReference>
<keyword evidence="7" id="KW-0964">Secreted</keyword>
<evidence type="ECO:0000256" key="1">
    <source>
        <dbReference type="ARBA" id="ARBA00004191"/>
    </source>
</evidence>
<dbReference type="InterPro" id="IPR000070">
    <property type="entry name" value="Pectinesterase_cat"/>
</dbReference>
<evidence type="ECO:0000256" key="9">
    <source>
        <dbReference type="ARBA" id="ARBA00023085"/>
    </source>
</evidence>
<evidence type="ECO:0000313" key="16">
    <source>
        <dbReference type="Proteomes" id="UP000298416"/>
    </source>
</evidence>
<feature type="compositionally biased region" description="Low complexity" evidence="12">
    <location>
        <begin position="629"/>
        <end position="644"/>
    </location>
</feature>
<evidence type="ECO:0000256" key="8">
    <source>
        <dbReference type="ARBA" id="ARBA00022801"/>
    </source>
</evidence>
<reference evidence="15" key="1">
    <citation type="submission" date="2018-01" db="EMBL/GenBank/DDBJ databases">
        <authorList>
            <person name="Mao J.F."/>
        </authorList>
    </citation>
    <scope>NUCLEOTIDE SEQUENCE</scope>
    <source>
        <strain evidence="15">Huo1</strain>
        <tissue evidence="15">Leaf</tissue>
    </source>
</reference>
<evidence type="ECO:0000256" key="10">
    <source>
        <dbReference type="ARBA" id="ARBA00023316"/>
    </source>
</evidence>
<evidence type="ECO:0000313" key="15">
    <source>
        <dbReference type="EMBL" id="KAG6390111.1"/>
    </source>
</evidence>
<accession>A0A8X8W8W9</accession>